<evidence type="ECO:0000313" key="3">
    <source>
        <dbReference type="Proteomes" id="UP001054945"/>
    </source>
</evidence>
<feature type="region of interest" description="Disordered" evidence="1">
    <location>
        <begin position="1"/>
        <end position="21"/>
    </location>
</feature>
<proteinExistence type="predicted"/>
<name>A0AAV4Q553_CAEEX</name>
<evidence type="ECO:0000256" key="1">
    <source>
        <dbReference type="SAM" id="MobiDB-lite"/>
    </source>
</evidence>
<accession>A0AAV4Q553</accession>
<sequence>MDKEALSHRHLSGLLKPRTKR</sequence>
<keyword evidence="3" id="KW-1185">Reference proteome</keyword>
<dbReference type="AlphaFoldDB" id="A0AAV4Q553"/>
<feature type="non-terminal residue" evidence="2">
    <location>
        <position position="21"/>
    </location>
</feature>
<reference evidence="2 3" key="1">
    <citation type="submission" date="2021-06" db="EMBL/GenBank/DDBJ databases">
        <title>Caerostris extrusa draft genome.</title>
        <authorList>
            <person name="Kono N."/>
            <person name="Arakawa K."/>
        </authorList>
    </citation>
    <scope>NUCLEOTIDE SEQUENCE [LARGE SCALE GENOMIC DNA]</scope>
</reference>
<gene>
    <name evidence="2" type="ORF">CEXT_463781</name>
</gene>
<organism evidence="2 3">
    <name type="scientific">Caerostris extrusa</name>
    <name type="common">Bark spider</name>
    <name type="synonym">Caerostris bankana</name>
    <dbReference type="NCBI Taxonomy" id="172846"/>
    <lineage>
        <taxon>Eukaryota</taxon>
        <taxon>Metazoa</taxon>
        <taxon>Ecdysozoa</taxon>
        <taxon>Arthropoda</taxon>
        <taxon>Chelicerata</taxon>
        <taxon>Arachnida</taxon>
        <taxon>Araneae</taxon>
        <taxon>Araneomorphae</taxon>
        <taxon>Entelegynae</taxon>
        <taxon>Araneoidea</taxon>
        <taxon>Araneidae</taxon>
        <taxon>Caerostris</taxon>
    </lineage>
</organism>
<protein>
    <submittedName>
        <fullName evidence="2">Uncharacterized protein</fullName>
    </submittedName>
</protein>
<dbReference type="Proteomes" id="UP001054945">
    <property type="component" value="Unassembled WGS sequence"/>
</dbReference>
<dbReference type="EMBL" id="BPLR01005558">
    <property type="protein sequence ID" value="GIY03236.1"/>
    <property type="molecule type" value="Genomic_DNA"/>
</dbReference>
<evidence type="ECO:0000313" key="2">
    <source>
        <dbReference type="EMBL" id="GIY03236.1"/>
    </source>
</evidence>
<comment type="caution">
    <text evidence="2">The sequence shown here is derived from an EMBL/GenBank/DDBJ whole genome shotgun (WGS) entry which is preliminary data.</text>
</comment>